<dbReference type="EMBL" id="LAZR01007280">
    <property type="protein sequence ID" value="KKM86288.1"/>
    <property type="molecule type" value="Genomic_DNA"/>
</dbReference>
<sequence>MITKQDLETLERLYTPLAKILLEHLRDDHDYTGILRGEDPRIRDLLTGNCLLRDEVNHRTKLVHESEQRNKGQVEIIQQQAKGIRELRNELTSLKSASLLCDGNQQQANRIRDLTDILDELTGEYKSMKADYKALLKINQHLSYTR</sequence>
<organism evidence="2">
    <name type="scientific">marine sediment metagenome</name>
    <dbReference type="NCBI Taxonomy" id="412755"/>
    <lineage>
        <taxon>unclassified sequences</taxon>
        <taxon>metagenomes</taxon>
        <taxon>ecological metagenomes</taxon>
    </lineage>
</organism>
<feature type="coiled-coil region" evidence="1">
    <location>
        <begin position="77"/>
        <end position="138"/>
    </location>
</feature>
<reference evidence="2" key="1">
    <citation type="journal article" date="2015" name="Nature">
        <title>Complex archaea that bridge the gap between prokaryotes and eukaryotes.</title>
        <authorList>
            <person name="Spang A."/>
            <person name="Saw J.H."/>
            <person name="Jorgensen S.L."/>
            <person name="Zaremba-Niedzwiedzka K."/>
            <person name="Martijn J."/>
            <person name="Lind A.E."/>
            <person name="van Eijk R."/>
            <person name="Schleper C."/>
            <person name="Guy L."/>
            <person name="Ettema T.J."/>
        </authorList>
    </citation>
    <scope>NUCLEOTIDE SEQUENCE</scope>
</reference>
<keyword evidence="1" id="KW-0175">Coiled coil</keyword>
<proteinExistence type="predicted"/>
<protein>
    <submittedName>
        <fullName evidence="2">Uncharacterized protein</fullName>
    </submittedName>
</protein>
<accession>A0A0F9KX17</accession>
<evidence type="ECO:0000313" key="2">
    <source>
        <dbReference type="EMBL" id="KKM86288.1"/>
    </source>
</evidence>
<evidence type="ECO:0000256" key="1">
    <source>
        <dbReference type="SAM" id="Coils"/>
    </source>
</evidence>
<dbReference type="AlphaFoldDB" id="A0A0F9KX17"/>
<comment type="caution">
    <text evidence="2">The sequence shown here is derived from an EMBL/GenBank/DDBJ whole genome shotgun (WGS) entry which is preliminary data.</text>
</comment>
<gene>
    <name evidence="2" type="ORF">LCGC14_1280590</name>
</gene>
<name>A0A0F9KX17_9ZZZZ</name>